<evidence type="ECO:0000256" key="3">
    <source>
        <dbReference type="ARBA" id="ARBA00022500"/>
    </source>
</evidence>
<sequence length="291" mass="33766">MVSFSVYAIIYAVIEILTMPVLHIHNSGVLFYVDSVFKYYPRIGVPISSLYCGSFALCISMLATHFIFRYVAVCKPQQLHYFEGNKIYYLFIPPTILFILWTLSIYFNFGPNQIKKDFFRNMTWHLYEEDIDKIAFMGLLYFTRAEDGRRIFQTPDLLGALISCVIMTICLLTCVICAYKTYVKLNDLTIEMSDRTRSLNKQLFWTLGLQTLLPFVTQYIPVGTMFLLPFFEIRFGRIGNLVGAFCSLYPAMDPIIAIFMIDRFRSFILRKERVTTTSKVSTMNDDGRTEA</sequence>
<comment type="function">
    <text evidence="13">An odorant receptor which affects chemotaxis to the volatile odorant diacetyl. Specifies AWA neuronal cell fate via the odr-7 pathway.</text>
</comment>
<dbReference type="EMBL" id="GL380073">
    <property type="protein sequence ID" value="EGT45186.1"/>
    <property type="molecule type" value="Genomic_DNA"/>
</dbReference>
<keyword evidence="10" id="KW-0675">Receptor</keyword>
<accession>G0P524</accession>
<keyword evidence="4" id="KW-0716">Sensory transduction</keyword>
<feature type="transmembrane region" description="Helical" evidence="19">
    <location>
        <begin position="241"/>
        <end position="261"/>
    </location>
</feature>
<comment type="similarity">
    <text evidence="14">Belongs to the nematode receptor-like protein str family.</text>
</comment>
<evidence type="ECO:0000256" key="11">
    <source>
        <dbReference type="ARBA" id="ARBA00023180"/>
    </source>
</evidence>
<feature type="transmembrane region" description="Helical" evidence="19">
    <location>
        <begin position="45"/>
        <end position="68"/>
    </location>
</feature>
<evidence type="ECO:0000256" key="9">
    <source>
        <dbReference type="ARBA" id="ARBA00023136"/>
    </source>
</evidence>
<evidence type="ECO:0000256" key="19">
    <source>
        <dbReference type="SAM" id="Phobius"/>
    </source>
</evidence>
<evidence type="ECO:0000256" key="6">
    <source>
        <dbReference type="ARBA" id="ARBA00022725"/>
    </source>
</evidence>
<evidence type="ECO:0000313" key="21">
    <source>
        <dbReference type="Proteomes" id="UP000008068"/>
    </source>
</evidence>
<dbReference type="InParanoid" id="G0P524"/>
<dbReference type="FunFam" id="1.20.1070.10:FF:000128">
    <property type="entry name" value="Seven TM Receptor"/>
    <property type="match status" value="1"/>
</dbReference>
<dbReference type="OrthoDB" id="5780350at2759"/>
<dbReference type="STRING" id="135651.G0P524"/>
<keyword evidence="5 19" id="KW-0812">Transmembrane</keyword>
<dbReference type="GO" id="GO:0006935">
    <property type="term" value="P:chemotaxis"/>
    <property type="evidence" value="ECO:0007669"/>
    <property type="project" value="UniProtKB-KW"/>
</dbReference>
<dbReference type="PANTHER" id="PTHR22943">
    <property type="entry name" value="7-TRANSMEMBRANE DOMAIN RECEPTOR C.ELEGANS"/>
    <property type="match status" value="1"/>
</dbReference>
<gene>
    <name evidence="20" type="ORF">CAEBREN_28972</name>
</gene>
<dbReference type="SUPFAM" id="SSF81321">
    <property type="entry name" value="Family A G protein-coupled receptor-like"/>
    <property type="match status" value="1"/>
</dbReference>
<dbReference type="Gene3D" id="1.20.1070.10">
    <property type="entry name" value="Rhodopsin 7-helix transmembrane proteins"/>
    <property type="match status" value="1"/>
</dbReference>
<dbReference type="Proteomes" id="UP000008068">
    <property type="component" value="Unassembled WGS sequence"/>
</dbReference>
<comment type="subcellular location">
    <subcellularLocation>
        <location evidence="1">Cell projection</location>
        <location evidence="1">Cilium membrane</location>
        <topology evidence="1">Multi-pass membrane protein</topology>
    </subcellularLocation>
</comment>
<keyword evidence="12" id="KW-0966">Cell projection</keyword>
<keyword evidence="8" id="KW-0969">Cilium</keyword>
<evidence type="ECO:0000256" key="8">
    <source>
        <dbReference type="ARBA" id="ARBA00023069"/>
    </source>
</evidence>
<keyword evidence="6" id="KW-0552">Olfaction</keyword>
<feature type="transmembrane region" description="Helical" evidence="19">
    <location>
        <begin position="203"/>
        <end position="221"/>
    </location>
</feature>
<proteinExistence type="inferred from homology"/>
<reference evidence="21" key="1">
    <citation type="submission" date="2011-07" db="EMBL/GenBank/DDBJ databases">
        <authorList>
            <consortium name="Caenorhabditis brenneri Sequencing and Analysis Consortium"/>
            <person name="Wilson R.K."/>
        </authorList>
    </citation>
    <scope>NUCLEOTIDE SEQUENCE [LARGE SCALE GENOMIC DNA]</scope>
    <source>
        <strain evidence="21">PB2801</strain>
    </source>
</reference>
<keyword evidence="9 19" id="KW-0472">Membrane</keyword>
<evidence type="ECO:0000256" key="14">
    <source>
        <dbReference type="ARBA" id="ARBA00061678"/>
    </source>
</evidence>
<protein>
    <recommendedName>
        <fullName evidence="16">Serpentine receptor class r-10</fullName>
    </recommendedName>
    <alternativeName>
        <fullName evidence="17">Odorant response abnormal protein 10</fullName>
    </alternativeName>
    <alternativeName>
        <fullName evidence="18">Olfactory receptor 10</fullName>
    </alternativeName>
</protein>
<keyword evidence="7 19" id="KW-1133">Transmembrane helix</keyword>
<evidence type="ECO:0000256" key="13">
    <source>
        <dbReference type="ARBA" id="ARBA00054965"/>
    </source>
</evidence>
<evidence type="ECO:0000256" key="1">
    <source>
        <dbReference type="ARBA" id="ARBA00004272"/>
    </source>
</evidence>
<dbReference type="PANTHER" id="PTHR22943:SF61">
    <property type="entry name" value="SEVEN TM RECEPTOR"/>
    <property type="match status" value="1"/>
</dbReference>
<feature type="transmembrane region" description="Helical" evidence="19">
    <location>
        <begin position="7"/>
        <end position="25"/>
    </location>
</feature>
<dbReference type="GO" id="GO:0038022">
    <property type="term" value="F:G protein-coupled olfactory receptor activity"/>
    <property type="evidence" value="ECO:0007669"/>
    <property type="project" value="TreeGrafter"/>
</dbReference>
<feature type="transmembrane region" description="Helical" evidence="19">
    <location>
        <begin position="157"/>
        <end position="182"/>
    </location>
</feature>
<evidence type="ECO:0000256" key="18">
    <source>
        <dbReference type="ARBA" id="ARBA00082489"/>
    </source>
</evidence>
<dbReference type="Pfam" id="PF10326">
    <property type="entry name" value="7TM_GPCR_Str"/>
    <property type="match status" value="1"/>
</dbReference>
<evidence type="ECO:0000256" key="10">
    <source>
        <dbReference type="ARBA" id="ARBA00023170"/>
    </source>
</evidence>
<dbReference type="AlphaFoldDB" id="G0P524"/>
<name>G0P524_CAEBE</name>
<evidence type="ECO:0000256" key="5">
    <source>
        <dbReference type="ARBA" id="ARBA00022692"/>
    </source>
</evidence>
<evidence type="ECO:0000256" key="4">
    <source>
        <dbReference type="ARBA" id="ARBA00022606"/>
    </source>
</evidence>
<evidence type="ECO:0000313" key="20">
    <source>
        <dbReference type="EMBL" id="EGT45186.1"/>
    </source>
</evidence>
<organism evidence="21">
    <name type="scientific">Caenorhabditis brenneri</name>
    <name type="common">Nematode worm</name>
    <dbReference type="NCBI Taxonomy" id="135651"/>
    <lineage>
        <taxon>Eukaryota</taxon>
        <taxon>Metazoa</taxon>
        <taxon>Ecdysozoa</taxon>
        <taxon>Nematoda</taxon>
        <taxon>Chromadorea</taxon>
        <taxon>Rhabditida</taxon>
        <taxon>Rhabditina</taxon>
        <taxon>Rhabditomorpha</taxon>
        <taxon>Rhabditoidea</taxon>
        <taxon>Rhabditidae</taxon>
        <taxon>Peloderinae</taxon>
        <taxon>Caenorhabditis</taxon>
    </lineage>
</organism>
<keyword evidence="21" id="KW-1185">Reference proteome</keyword>
<keyword evidence="3" id="KW-0145">Chemotaxis</keyword>
<evidence type="ECO:0000256" key="15">
    <source>
        <dbReference type="ARBA" id="ARBA00064300"/>
    </source>
</evidence>
<dbReference type="GO" id="GO:0042048">
    <property type="term" value="P:olfactory behavior"/>
    <property type="evidence" value="ECO:0007669"/>
    <property type="project" value="TreeGrafter"/>
</dbReference>
<evidence type="ECO:0000256" key="12">
    <source>
        <dbReference type="ARBA" id="ARBA00023273"/>
    </source>
</evidence>
<feature type="transmembrane region" description="Helical" evidence="19">
    <location>
        <begin position="88"/>
        <end position="109"/>
    </location>
</feature>
<keyword evidence="11" id="KW-0325">Glycoprotein</keyword>
<comment type="subunit">
    <text evidence="15">Interacts with odr-4.</text>
</comment>
<dbReference type="GO" id="GO:0060170">
    <property type="term" value="C:ciliary membrane"/>
    <property type="evidence" value="ECO:0007669"/>
    <property type="project" value="UniProtKB-SubCell"/>
</dbReference>
<evidence type="ECO:0000256" key="7">
    <source>
        <dbReference type="ARBA" id="ARBA00022989"/>
    </source>
</evidence>
<evidence type="ECO:0000256" key="2">
    <source>
        <dbReference type="ARBA" id="ARBA00022475"/>
    </source>
</evidence>
<dbReference type="InterPro" id="IPR019428">
    <property type="entry name" value="7TM_GPCR_serpentine_rcpt_Str"/>
</dbReference>
<dbReference type="eggNOG" id="ENOG502TGU5">
    <property type="taxonomic scope" value="Eukaryota"/>
</dbReference>
<keyword evidence="2" id="KW-1003">Cell membrane</keyword>
<evidence type="ECO:0000256" key="17">
    <source>
        <dbReference type="ARBA" id="ARBA00078653"/>
    </source>
</evidence>
<evidence type="ECO:0000256" key="16">
    <source>
        <dbReference type="ARBA" id="ARBA00067967"/>
    </source>
</evidence>
<dbReference type="HOGENOM" id="CLU_036335_2_1_1"/>